<accession>A0ABW5ATN9</accession>
<feature type="transmembrane region" description="Helical" evidence="1">
    <location>
        <begin position="65"/>
        <end position="83"/>
    </location>
</feature>
<feature type="transmembrane region" description="Helical" evidence="1">
    <location>
        <begin position="12"/>
        <end position="34"/>
    </location>
</feature>
<dbReference type="Proteomes" id="UP001597344">
    <property type="component" value="Unassembled WGS sequence"/>
</dbReference>
<name>A0ABW5ATN9_9FLAO</name>
<protein>
    <submittedName>
        <fullName evidence="2">Uncharacterized protein</fullName>
    </submittedName>
</protein>
<reference evidence="3" key="1">
    <citation type="journal article" date="2019" name="Int. J. Syst. Evol. Microbiol.">
        <title>The Global Catalogue of Microorganisms (GCM) 10K type strain sequencing project: providing services to taxonomists for standard genome sequencing and annotation.</title>
        <authorList>
            <consortium name="The Broad Institute Genomics Platform"/>
            <consortium name="The Broad Institute Genome Sequencing Center for Infectious Disease"/>
            <person name="Wu L."/>
            <person name="Ma J."/>
        </authorList>
    </citation>
    <scope>NUCLEOTIDE SEQUENCE [LARGE SCALE GENOMIC DNA]</scope>
    <source>
        <strain evidence="3">DT92</strain>
    </source>
</reference>
<evidence type="ECO:0000256" key="1">
    <source>
        <dbReference type="SAM" id="Phobius"/>
    </source>
</evidence>
<dbReference type="RefSeq" id="WP_378318176.1">
    <property type="nucleotide sequence ID" value="NZ_JBHUHY010000002.1"/>
</dbReference>
<keyword evidence="1" id="KW-0472">Membrane</keyword>
<proteinExistence type="predicted"/>
<evidence type="ECO:0000313" key="2">
    <source>
        <dbReference type="EMBL" id="MFD2185224.1"/>
    </source>
</evidence>
<keyword evidence="3" id="KW-1185">Reference proteome</keyword>
<comment type="caution">
    <text evidence="2">The sequence shown here is derived from an EMBL/GenBank/DDBJ whole genome shotgun (WGS) entry which is preliminary data.</text>
</comment>
<evidence type="ECO:0000313" key="3">
    <source>
        <dbReference type="Proteomes" id="UP001597344"/>
    </source>
</evidence>
<keyword evidence="1" id="KW-1133">Transmembrane helix</keyword>
<sequence>MKGFVKNINKILVNKYQVLIGFLLLISGALIYIIDRPAGQTTWFPYRYSISNSKLELFGTIGDNLPSFIHVVSFSLLTAGIITKKKGFTP</sequence>
<organism evidence="2 3">
    <name type="scientific">Aquimarina celericrescens</name>
    <dbReference type="NCBI Taxonomy" id="1964542"/>
    <lineage>
        <taxon>Bacteria</taxon>
        <taxon>Pseudomonadati</taxon>
        <taxon>Bacteroidota</taxon>
        <taxon>Flavobacteriia</taxon>
        <taxon>Flavobacteriales</taxon>
        <taxon>Flavobacteriaceae</taxon>
        <taxon>Aquimarina</taxon>
    </lineage>
</organism>
<dbReference type="EMBL" id="JBHUHY010000002">
    <property type="protein sequence ID" value="MFD2185224.1"/>
    <property type="molecule type" value="Genomic_DNA"/>
</dbReference>
<gene>
    <name evidence="2" type="ORF">ACFSJT_00345</name>
</gene>
<keyword evidence="1" id="KW-0812">Transmembrane</keyword>